<dbReference type="Proteomes" id="UP001353858">
    <property type="component" value="Unassembled WGS sequence"/>
</dbReference>
<name>A0AAN7SQW9_9COLE</name>
<gene>
    <name evidence="2" type="ORF">RN001_007401</name>
</gene>
<reference evidence="3" key="1">
    <citation type="submission" date="2023-01" db="EMBL/GenBank/DDBJ databases">
        <title>Key to firefly adult light organ development and bioluminescence: homeobox transcription factors regulate luciferase expression and transportation to peroxisome.</title>
        <authorList>
            <person name="Fu X."/>
        </authorList>
    </citation>
    <scope>NUCLEOTIDE SEQUENCE [LARGE SCALE GENOMIC DNA]</scope>
</reference>
<comment type="caution">
    <text evidence="2">The sequence shown here is derived from an EMBL/GenBank/DDBJ whole genome shotgun (WGS) entry which is preliminary data.</text>
</comment>
<feature type="region of interest" description="Disordered" evidence="1">
    <location>
        <begin position="78"/>
        <end position="97"/>
    </location>
</feature>
<evidence type="ECO:0000256" key="1">
    <source>
        <dbReference type="SAM" id="MobiDB-lite"/>
    </source>
</evidence>
<evidence type="ECO:0000313" key="2">
    <source>
        <dbReference type="EMBL" id="KAK4879255.1"/>
    </source>
</evidence>
<dbReference type="AlphaFoldDB" id="A0AAN7SQW9"/>
<organism evidence="2 3">
    <name type="scientific">Aquatica leii</name>
    <dbReference type="NCBI Taxonomy" id="1421715"/>
    <lineage>
        <taxon>Eukaryota</taxon>
        <taxon>Metazoa</taxon>
        <taxon>Ecdysozoa</taxon>
        <taxon>Arthropoda</taxon>
        <taxon>Hexapoda</taxon>
        <taxon>Insecta</taxon>
        <taxon>Pterygota</taxon>
        <taxon>Neoptera</taxon>
        <taxon>Endopterygota</taxon>
        <taxon>Coleoptera</taxon>
        <taxon>Polyphaga</taxon>
        <taxon>Elateriformia</taxon>
        <taxon>Elateroidea</taxon>
        <taxon>Lampyridae</taxon>
        <taxon>Luciolinae</taxon>
        <taxon>Aquatica</taxon>
    </lineage>
</organism>
<protein>
    <submittedName>
        <fullName evidence="2">Uncharacterized protein</fullName>
    </submittedName>
</protein>
<feature type="compositionally biased region" description="Basic and acidic residues" evidence="1">
    <location>
        <begin position="78"/>
        <end position="87"/>
    </location>
</feature>
<keyword evidence="3" id="KW-1185">Reference proteome</keyword>
<dbReference type="EMBL" id="JARPUR010000003">
    <property type="protein sequence ID" value="KAK4879255.1"/>
    <property type="molecule type" value="Genomic_DNA"/>
</dbReference>
<sequence>MSTGRSHDKKARLVTVIIENMNVEKGKTNSHFEDAEPTDLNPVKTIEDIAPSRKRQKTGRKPAKTQILTDTTNMAEIKSEHQKRQEQKNTAAKKNAKKNLTTDEISIGTINIKEIVKQKKEKAVEDESDSDNLAFYSSSSSEITDIEEQIEKEREEEDFVIGMINVNDYVLVRFLTKNTERHNVGKILEKVEGGEYLINFMQRKKPGYHFVFSDVEDQSMVFEDDIRKLSPPSFVGGAARSKERLVFPINFDKHNNVN</sequence>
<accession>A0AAN7SQW9</accession>
<proteinExistence type="predicted"/>
<evidence type="ECO:0000313" key="3">
    <source>
        <dbReference type="Proteomes" id="UP001353858"/>
    </source>
</evidence>